<dbReference type="Proteomes" id="UP001177023">
    <property type="component" value="Unassembled WGS sequence"/>
</dbReference>
<keyword evidence="1" id="KW-0472">Membrane</keyword>
<feature type="transmembrane region" description="Helical" evidence="1">
    <location>
        <begin position="12"/>
        <end position="36"/>
    </location>
</feature>
<gene>
    <name evidence="2" type="ORF">MSPICULIGERA_LOCUS3052</name>
</gene>
<evidence type="ECO:0000256" key="1">
    <source>
        <dbReference type="SAM" id="Phobius"/>
    </source>
</evidence>
<feature type="transmembrane region" description="Helical" evidence="1">
    <location>
        <begin position="48"/>
        <end position="68"/>
    </location>
</feature>
<reference evidence="2" key="1">
    <citation type="submission" date="2023-06" db="EMBL/GenBank/DDBJ databases">
        <authorList>
            <person name="Delattre M."/>
        </authorList>
    </citation>
    <scope>NUCLEOTIDE SEQUENCE</scope>
    <source>
        <strain evidence="2">AF72</strain>
    </source>
</reference>
<accession>A0AA36C9G3</accession>
<feature type="non-terminal residue" evidence="2">
    <location>
        <position position="1"/>
    </location>
</feature>
<keyword evidence="3" id="KW-1185">Reference proteome</keyword>
<dbReference type="EMBL" id="CATQJA010000869">
    <property type="protein sequence ID" value="CAJ0564375.1"/>
    <property type="molecule type" value="Genomic_DNA"/>
</dbReference>
<comment type="caution">
    <text evidence="2">The sequence shown here is derived from an EMBL/GenBank/DDBJ whole genome shotgun (WGS) entry which is preliminary data.</text>
</comment>
<evidence type="ECO:0000313" key="3">
    <source>
        <dbReference type="Proteomes" id="UP001177023"/>
    </source>
</evidence>
<organism evidence="2 3">
    <name type="scientific">Mesorhabditis spiculigera</name>
    <dbReference type="NCBI Taxonomy" id="96644"/>
    <lineage>
        <taxon>Eukaryota</taxon>
        <taxon>Metazoa</taxon>
        <taxon>Ecdysozoa</taxon>
        <taxon>Nematoda</taxon>
        <taxon>Chromadorea</taxon>
        <taxon>Rhabditida</taxon>
        <taxon>Rhabditina</taxon>
        <taxon>Rhabditomorpha</taxon>
        <taxon>Rhabditoidea</taxon>
        <taxon>Rhabditidae</taxon>
        <taxon>Mesorhabditinae</taxon>
        <taxon>Mesorhabditis</taxon>
    </lineage>
</organism>
<dbReference type="AlphaFoldDB" id="A0AA36C9G3"/>
<keyword evidence="1" id="KW-1133">Transmembrane helix</keyword>
<protein>
    <submittedName>
        <fullName evidence="2">Uncharacterized protein</fullName>
    </submittedName>
</protein>
<keyword evidence="1" id="KW-0812">Transmembrane</keyword>
<proteinExistence type="predicted"/>
<name>A0AA36C9G3_9BILA</name>
<sequence>MASNETVPLIFPIVYTTALTIGSVSVTFFLLILIYGRKTFNEAPFYQIIYCLVVVDLLHLLQHWIQIFPQQIFGWGGFPFSEWLQDSVIVFNHSLNSLVFLSMNHTVKTVLKSMPCFRKAKRNRSGSQPLSLSMRF</sequence>
<evidence type="ECO:0000313" key="2">
    <source>
        <dbReference type="EMBL" id="CAJ0564375.1"/>
    </source>
</evidence>